<evidence type="ECO:0000313" key="8">
    <source>
        <dbReference type="Proteomes" id="UP000324800"/>
    </source>
</evidence>
<name>A0A5J4UGU5_9EUKA</name>
<dbReference type="Proteomes" id="UP000324800">
    <property type="component" value="Unassembled WGS sequence"/>
</dbReference>
<reference evidence="7 8" key="1">
    <citation type="submission" date="2019-03" db="EMBL/GenBank/DDBJ databases">
        <title>Single cell metagenomics reveals metabolic interactions within the superorganism composed of flagellate Streblomastix strix and complex community of Bacteroidetes bacteria on its surface.</title>
        <authorList>
            <person name="Treitli S.C."/>
            <person name="Kolisko M."/>
            <person name="Husnik F."/>
            <person name="Keeling P."/>
            <person name="Hampl V."/>
        </authorList>
    </citation>
    <scope>NUCLEOTIDE SEQUENCE [LARGE SCALE GENOMIC DNA]</scope>
    <source>
        <strain evidence="7">ST1C</strain>
    </source>
</reference>
<sequence length="234" mass="26714">MSQDIGGRISGPQANPFDVPNPMTPEYPMKVLEAFRQYERLKISQVNAILKQSRNLFETLPNIIEVSVTEGKEITVVGDIFGQFFDVLNLFTLNGPPSNGNPYLFIGNYVDYGSFGTELFLMLLCFKLTYPMSLHLLRGNHECAKSTLKRGFKNEAEDKYNIAVYQNFLYIFQSLPICSVINKRIFVVHGGLFTRRDVTLDEIRRVNRFAEPGEEIGGENLMTQMLWSDPMEHP</sequence>
<evidence type="ECO:0000259" key="6">
    <source>
        <dbReference type="PROSITE" id="PS00125"/>
    </source>
</evidence>
<feature type="region of interest" description="Disordered" evidence="5">
    <location>
        <begin position="1"/>
        <end position="22"/>
    </location>
</feature>
<dbReference type="InterPro" id="IPR004843">
    <property type="entry name" value="Calcineurin-like_PHP"/>
</dbReference>
<evidence type="ECO:0000313" key="7">
    <source>
        <dbReference type="EMBL" id="KAA6368745.1"/>
    </source>
</evidence>
<comment type="catalytic activity">
    <reaction evidence="4">
        <text>O-phospho-L-threonyl-[protein] + H2O = L-threonyl-[protein] + phosphate</text>
        <dbReference type="Rhea" id="RHEA:47004"/>
        <dbReference type="Rhea" id="RHEA-COMP:11060"/>
        <dbReference type="Rhea" id="RHEA-COMP:11605"/>
        <dbReference type="ChEBI" id="CHEBI:15377"/>
        <dbReference type="ChEBI" id="CHEBI:30013"/>
        <dbReference type="ChEBI" id="CHEBI:43474"/>
        <dbReference type="ChEBI" id="CHEBI:61977"/>
        <dbReference type="EC" id="3.1.3.16"/>
    </reaction>
</comment>
<dbReference type="GO" id="GO:0004722">
    <property type="term" value="F:protein serine/threonine phosphatase activity"/>
    <property type="evidence" value="ECO:0007669"/>
    <property type="project" value="UniProtKB-EC"/>
</dbReference>
<evidence type="ECO:0000256" key="5">
    <source>
        <dbReference type="SAM" id="MobiDB-lite"/>
    </source>
</evidence>
<dbReference type="GO" id="GO:0046872">
    <property type="term" value="F:metal ion binding"/>
    <property type="evidence" value="ECO:0007669"/>
    <property type="project" value="UniProtKB-KW"/>
</dbReference>
<dbReference type="PRINTS" id="PR00114">
    <property type="entry name" value="STPHPHTASE"/>
</dbReference>
<keyword evidence="3" id="KW-0464">Manganese</keyword>
<accession>A0A5J4UGU5</accession>
<comment type="similarity">
    <text evidence="4">Belongs to the PPP phosphatase family.</text>
</comment>
<evidence type="ECO:0000256" key="2">
    <source>
        <dbReference type="ARBA" id="ARBA00022723"/>
    </source>
</evidence>
<keyword evidence="2" id="KW-0479">Metal-binding</keyword>
<evidence type="ECO:0000256" key="1">
    <source>
        <dbReference type="ARBA" id="ARBA00001936"/>
    </source>
</evidence>
<dbReference type="InterPro" id="IPR006186">
    <property type="entry name" value="Ser/Thr-sp_prot-phosphatase"/>
</dbReference>
<dbReference type="SMART" id="SM00156">
    <property type="entry name" value="PP2Ac"/>
    <property type="match status" value="1"/>
</dbReference>
<dbReference type="PANTHER" id="PTHR45668">
    <property type="entry name" value="SERINE/THREONINE-PROTEIN PHOSPHATASE 5-RELATED"/>
    <property type="match status" value="1"/>
</dbReference>
<protein>
    <recommendedName>
        <fullName evidence="4">Serine/threonine-protein phosphatase</fullName>
        <ecNumber evidence="4">3.1.3.16</ecNumber>
    </recommendedName>
</protein>
<dbReference type="OrthoDB" id="445564at2759"/>
<dbReference type="PROSITE" id="PS00125">
    <property type="entry name" value="SER_THR_PHOSPHATASE"/>
    <property type="match status" value="1"/>
</dbReference>
<dbReference type="InterPro" id="IPR051134">
    <property type="entry name" value="PPP_phosphatase"/>
</dbReference>
<dbReference type="EMBL" id="SNRW01017044">
    <property type="protein sequence ID" value="KAA6368745.1"/>
    <property type="molecule type" value="Genomic_DNA"/>
</dbReference>
<dbReference type="PANTHER" id="PTHR45668:SF5">
    <property type="entry name" value="SERINE_THREONINE-PROTEIN PHOSPHATASE 5"/>
    <property type="match status" value="1"/>
</dbReference>
<comment type="cofactor">
    <cofactor evidence="1">
        <name>Mn(2+)</name>
        <dbReference type="ChEBI" id="CHEBI:29035"/>
    </cofactor>
</comment>
<dbReference type="EC" id="3.1.3.16" evidence="4"/>
<evidence type="ECO:0000256" key="3">
    <source>
        <dbReference type="ARBA" id="ARBA00023211"/>
    </source>
</evidence>
<keyword evidence="4" id="KW-0378">Hydrolase</keyword>
<comment type="caution">
    <text evidence="7">The sequence shown here is derived from an EMBL/GenBank/DDBJ whole genome shotgun (WGS) entry which is preliminary data.</text>
</comment>
<dbReference type="SUPFAM" id="SSF56300">
    <property type="entry name" value="Metallo-dependent phosphatases"/>
    <property type="match status" value="1"/>
</dbReference>
<dbReference type="Pfam" id="PF00149">
    <property type="entry name" value="Metallophos"/>
    <property type="match status" value="1"/>
</dbReference>
<gene>
    <name evidence="7" type="ORF">EZS28_035728</name>
</gene>
<feature type="domain" description="Serine/threonine specific protein phosphatases" evidence="6">
    <location>
        <begin position="137"/>
        <end position="142"/>
    </location>
</feature>
<organism evidence="7 8">
    <name type="scientific">Streblomastix strix</name>
    <dbReference type="NCBI Taxonomy" id="222440"/>
    <lineage>
        <taxon>Eukaryota</taxon>
        <taxon>Metamonada</taxon>
        <taxon>Preaxostyla</taxon>
        <taxon>Oxymonadida</taxon>
        <taxon>Streblomastigidae</taxon>
        <taxon>Streblomastix</taxon>
    </lineage>
</organism>
<evidence type="ECO:0000256" key="4">
    <source>
        <dbReference type="RuleBase" id="RU004273"/>
    </source>
</evidence>
<proteinExistence type="inferred from homology"/>
<feature type="non-terminal residue" evidence="7">
    <location>
        <position position="234"/>
    </location>
</feature>
<dbReference type="InterPro" id="IPR029052">
    <property type="entry name" value="Metallo-depent_PP-like"/>
</dbReference>
<dbReference type="AlphaFoldDB" id="A0A5J4UGU5"/>
<dbReference type="Gene3D" id="3.60.21.10">
    <property type="match status" value="1"/>
</dbReference>